<reference evidence="2" key="1">
    <citation type="journal article" date="2014" name="PLoS Negl. Trop. Dis.">
        <title>An updated insight into the Sialotranscriptome of Triatoma infestans: developmental stage and geographic variations.</title>
        <authorList>
            <person name="Schwarz A."/>
            <person name="Medrano-Mercado N."/>
            <person name="Schaub G.A."/>
            <person name="Struchiner C.J."/>
            <person name="Bargues M.D."/>
            <person name="Levy M.Z."/>
            <person name="Ribeiro J.M."/>
        </authorList>
    </citation>
    <scope>NUCLEOTIDE SEQUENCE</scope>
    <source>
        <strain evidence="2">Chile</strain>
        <tissue evidence="2">Salivary glands</tissue>
    </source>
</reference>
<accession>A0A023FAU7</accession>
<dbReference type="EMBL" id="GBBI01000071">
    <property type="protein sequence ID" value="JAC18641.1"/>
    <property type="molecule type" value="mRNA"/>
</dbReference>
<evidence type="ECO:0000256" key="1">
    <source>
        <dbReference type="SAM" id="SignalP"/>
    </source>
</evidence>
<name>A0A023FAU7_TRIIF</name>
<dbReference type="AlphaFoldDB" id="A0A023FAU7"/>
<proteinExistence type="evidence at transcript level"/>
<protein>
    <submittedName>
        <fullName evidence="2">Putative secreted protein</fullName>
    </submittedName>
</protein>
<keyword evidence="1" id="KW-0732">Signal</keyword>
<feature type="chain" id="PRO_5001515146" evidence="1">
    <location>
        <begin position="28"/>
        <end position="103"/>
    </location>
</feature>
<sequence length="103" mass="11775">MDFHFSAFSFLCYFLSLSLAPFSLTLSLSHTHTHTQNKLLSNNKLYTHYSLKTFLSYSQDIKTCKSIFCLKTQFRKSHIIATISLSQADGLCHASNSFLSFLH</sequence>
<feature type="signal peptide" evidence="1">
    <location>
        <begin position="1"/>
        <end position="27"/>
    </location>
</feature>
<feature type="non-terminal residue" evidence="2">
    <location>
        <position position="103"/>
    </location>
</feature>
<organism evidence="2">
    <name type="scientific">Triatoma infestans</name>
    <name type="common">Assassin bug</name>
    <dbReference type="NCBI Taxonomy" id="30076"/>
    <lineage>
        <taxon>Eukaryota</taxon>
        <taxon>Metazoa</taxon>
        <taxon>Ecdysozoa</taxon>
        <taxon>Arthropoda</taxon>
        <taxon>Hexapoda</taxon>
        <taxon>Insecta</taxon>
        <taxon>Pterygota</taxon>
        <taxon>Neoptera</taxon>
        <taxon>Paraneoptera</taxon>
        <taxon>Hemiptera</taxon>
        <taxon>Heteroptera</taxon>
        <taxon>Panheteroptera</taxon>
        <taxon>Cimicomorpha</taxon>
        <taxon>Reduviidae</taxon>
        <taxon>Triatominae</taxon>
        <taxon>Triatoma</taxon>
    </lineage>
</organism>
<evidence type="ECO:0000313" key="2">
    <source>
        <dbReference type="EMBL" id="JAC18641.1"/>
    </source>
</evidence>